<evidence type="ECO:0000313" key="8">
    <source>
        <dbReference type="Ensembl" id="ENSNNAP00000027394.1"/>
    </source>
</evidence>
<feature type="active site" description="Nucleophile" evidence="5">
    <location>
        <position position="433"/>
    </location>
</feature>
<dbReference type="GeneTree" id="ENSGT00940000157352"/>
<organism evidence="8 9">
    <name type="scientific">Naja naja</name>
    <name type="common">Indian cobra</name>
    <dbReference type="NCBI Taxonomy" id="35670"/>
    <lineage>
        <taxon>Eukaryota</taxon>
        <taxon>Metazoa</taxon>
        <taxon>Chordata</taxon>
        <taxon>Craniata</taxon>
        <taxon>Vertebrata</taxon>
        <taxon>Euteleostomi</taxon>
        <taxon>Lepidosauria</taxon>
        <taxon>Squamata</taxon>
        <taxon>Bifurcata</taxon>
        <taxon>Unidentata</taxon>
        <taxon>Episquamata</taxon>
        <taxon>Toxicofera</taxon>
        <taxon>Serpentes</taxon>
        <taxon>Colubroidea</taxon>
        <taxon>Elapidae</taxon>
        <taxon>Elapinae</taxon>
        <taxon>Naja</taxon>
    </lineage>
</organism>
<evidence type="ECO:0000259" key="7">
    <source>
        <dbReference type="PROSITE" id="PS51686"/>
    </source>
</evidence>
<dbReference type="PANTHER" id="PTHR14663">
    <property type="entry name" value="METHYLTRANSFERASE NSUN7-RELATED"/>
    <property type="match status" value="1"/>
</dbReference>
<dbReference type="InterPro" id="IPR029063">
    <property type="entry name" value="SAM-dependent_MTases_sf"/>
</dbReference>
<dbReference type="Pfam" id="PF21148">
    <property type="entry name" value="NSUN5_fdxn-like"/>
    <property type="match status" value="1"/>
</dbReference>
<dbReference type="PROSITE" id="PS51686">
    <property type="entry name" value="SAM_MT_RSMB_NOP"/>
    <property type="match status" value="1"/>
</dbReference>
<dbReference type="GO" id="GO:0032259">
    <property type="term" value="P:methylation"/>
    <property type="evidence" value="ECO:0007669"/>
    <property type="project" value="UniProtKB-KW"/>
</dbReference>
<dbReference type="OrthoDB" id="6817893at2759"/>
<evidence type="ECO:0000256" key="1">
    <source>
        <dbReference type="ARBA" id="ARBA00022603"/>
    </source>
</evidence>
<evidence type="ECO:0000256" key="5">
    <source>
        <dbReference type="PROSITE-ProRule" id="PRU01023"/>
    </source>
</evidence>
<dbReference type="Gene3D" id="3.30.70.1170">
    <property type="entry name" value="Sun protein, domain 3"/>
    <property type="match status" value="1"/>
</dbReference>
<dbReference type="AlphaFoldDB" id="A0A8C6YC98"/>
<protein>
    <submittedName>
        <fullName evidence="8">NOP2/Sun RNA methyltransferase family member 7</fullName>
    </submittedName>
</protein>
<dbReference type="InterPro" id="IPR049561">
    <property type="entry name" value="NSUN5_7_fdxn-like"/>
</dbReference>
<comment type="caution">
    <text evidence="5">Lacks conserved residue(s) required for the propagation of feature annotation.</text>
</comment>
<dbReference type="SMR" id="A0A8C6YC98"/>
<evidence type="ECO:0000256" key="6">
    <source>
        <dbReference type="SAM" id="MobiDB-lite"/>
    </source>
</evidence>
<dbReference type="InterPro" id="IPR001678">
    <property type="entry name" value="MeTrfase_RsmB-F_NOP2_dom"/>
</dbReference>
<dbReference type="Gene3D" id="3.40.50.150">
    <property type="entry name" value="Vaccinia Virus protein VP39"/>
    <property type="match status" value="1"/>
</dbReference>
<dbReference type="Proteomes" id="UP000694559">
    <property type="component" value="Unplaced"/>
</dbReference>
<evidence type="ECO:0000313" key="9">
    <source>
        <dbReference type="Proteomes" id="UP000694559"/>
    </source>
</evidence>
<dbReference type="InterPro" id="IPR042620">
    <property type="entry name" value="NSUN7"/>
</dbReference>
<dbReference type="Pfam" id="PF01189">
    <property type="entry name" value="Methyltr_RsmB-F"/>
    <property type="match status" value="1"/>
</dbReference>
<dbReference type="InterPro" id="IPR049560">
    <property type="entry name" value="MeTrfase_RsmB-F_NOP2_cat"/>
</dbReference>
<dbReference type="OMA" id="QIPTQHF"/>
<proteinExistence type="inferred from homology"/>
<comment type="similarity">
    <text evidence="5">Belongs to the class I-like SAM-binding methyltransferase superfamily. RsmB/NOP family.</text>
</comment>
<gene>
    <name evidence="8" type="primary">NSUN7</name>
</gene>
<feature type="compositionally biased region" description="Basic residues" evidence="6">
    <location>
        <begin position="537"/>
        <end position="546"/>
    </location>
</feature>
<keyword evidence="1 5" id="KW-0489">Methyltransferase</keyword>
<keyword evidence="2 5" id="KW-0808">Transferase</keyword>
<evidence type="ECO:0000256" key="4">
    <source>
        <dbReference type="ARBA" id="ARBA00022884"/>
    </source>
</evidence>
<accession>A0A8C6YC98</accession>
<dbReference type="PANTHER" id="PTHR14663:SF2">
    <property type="entry name" value="METHYLTRANSFERASE NSUN7-RELATED"/>
    <property type="match status" value="1"/>
</dbReference>
<feature type="region of interest" description="Disordered" evidence="6">
    <location>
        <begin position="529"/>
        <end position="550"/>
    </location>
</feature>
<keyword evidence="9" id="KW-1185">Reference proteome</keyword>
<evidence type="ECO:0000256" key="3">
    <source>
        <dbReference type="ARBA" id="ARBA00022691"/>
    </source>
</evidence>
<dbReference type="SUPFAM" id="SSF53335">
    <property type="entry name" value="S-adenosyl-L-methionine-dependent methyltransferases"/>
    <property type="match status" value="1"/>
</dbReference>
<dbReference type="GO" id="GO:0003723">
    <property type="term" value="F:RNA binding"/>
    <property type="evidence" value="ECO:0007669"/>
    <property type="project" value="UniProtKB-UniRule"/>
</dbReference>
<keyword evidence="4 5" id="KW-0694">RNA-binding</keyword>
<sequence>MPILRSSLGSADHNFPNELSGMHETIFSSEKLPSDISSTEVMVKSGYQDPLYLSAAHIFQSVRNEKPHDKILVKYGTGPLPSLPDFKDEEFQRLSYELAFSALKYQDVLEYMLIDSGVYPLQSISDDLTSLVVVMLYDLQDRKFEAQVQEVEHYLCSFKTKLAAALARCRIKHDALTIEHILPETIRRQEQRASTLPLYAWVNTLKVSLEEVHSFLQKEGFTKVQSISNFDGDTYCLDKHCEDGLIFPSSVKEKLLTLELYTDHKLLLQDNSRSLAVHSVKALLNMDDDILIAQMGSWLTVAHMSVLTNQDTSRVFVCGVKSEARDAELKDLFARMECKNIELLHEDFTNIEPTFSKLQKVKVILLLPRCSGLGVSNPIEFILKEHEDAELLRDLSQGSVAEDKLSTLAQQQLKELTHAMQFAKVQALVYCTCSLYPEENEVVVNKALASGAEGAKAQPYKLCPPVLPLCSKLEVNVSEQNFFRLEPSEISNSCFIAVLSRERDPSESVSVKDVLARAAAKGLLDGIDLAKPSKREEKKKKKHRAAPSKNPIKEVVMQSRIQEFLEREMKSGTMETASPGSKVPSSSSQVMNQASEPVTLKKVIIPLSNSSLPVMRNAGKARNDDRVMILKPVEIVLPPVMMPYFNPQGNRAQISTNHCYYRWIGGKHGALSPSSSKRLIKSKEPSSSTATKHSRPWL</sequence>
<dbReference type="GO" id="GO:0008168">
    <property type="term" value="F:methyltransferase activity"/>
    <property type="evidence" value="ECO:0007669"/>
    <property type="project" value="UniProtKB-KW"/>
</dbReference>
<feature type="region of interest" description="Disordered" evidence="6">
    <location>
        <begin position="674"/>
        <end position="698"/>
    </location>
</feature>
<evidence type="ECO:0000256" key="2">
    <source>
        <dbReference type="ARBA" id="ARBA00022679"/>
    </source>
</evidence>
<keyword evidence="3 5" id="KW-0949">S-adenosyl-L-methionine</keyword>
<name>A0A8C6YC98_NAJNA</name>
<feature type="binding site" evidence="5">
    <location>
        <position position="347"/>
    </location>
    <ligand>
        <name>S-adenosyl-L-methionine</name>
        <dbReference type="ChEBI" id="CHEBI:59789"/>
    </ligand>
</feature>
<feature type="domain" description="SAM-dependent MTase RsmB/NOP-type" evidence="7">
    <location>
        <begin position="188"/>
        <end position="502"/>
    </location>
</feature>
<dbReference type="Ensembl" id="ENSNNAT00000028698.1">
    <property type="protein sequence ID" value="ENSNNAP00000027394.1"/>
    <property type="gene ID" value="ENSNNAG00000017731.1"/>
</dbReference>
<reference evidence="8" key="2">
    <citation type="submission" date="2025-09" db="UniProtKB">
        <authorList>
            <consortium name="Ensembl"/>
        </authorList>
    </citation>
    <scope>IDENTIFICATION</scope>
</reference>
<reference evidence="8" key="1">
    <citation type="submission" date="2025-08" db="UniProtKB">
        <authorList>
            <consortium name="Ensembl"/>
        </authorList>
    </citation>
    <scope>IDENTIFICATION</scope>
</reference>